<name>G7J5B1_MEDTR</name>
<reference evidence="4" key="3">
    <citation type="submission" date="2015-04" db="UniProtKB">
        <authorList>
            <consortium name="EnsemblPlants"/>
        </authorList>
    </citation>
    <scope>IDENTIFICATION</scope>
    <source>
        <strain evidence="4">cv. Jemalong A17</strain>
    </source>
</reference>
<proteinExistence type="predicted"/>
<sequence>MGPSRLPLPPQMERKLLHEKKRKEQEVESTKEDLLHGKKPKEQKVESTEGDLLYDGEKPKEFECPVYAETLKVYNKLKDIDTIDLKWCPIIPDKHAYLKHEKKFAELFKKHEEKKKRWMLIEEEKERLGKGKRGAVTDKLKPCYAMLLSFVQECRRIIIILIVLCFFVLYSVLDFSSANLCGTYFCRYPLADRVCFQSSFIRFLPSSLDLYTSLISIMFEEHYQHPRLSPMGPSRLPLPPQMERKLLHEKKRKEQEVESTKEDLLHGKKPKEQKVESTEGDLLYDGEKPKEFECPVYAETLKVYNKLKDIDTIDLKWCPIIPDKHAYLKHEKKFAELFKKHEEKKKRWMLIEEEKERLGKGKRGAVTDKLKPCYAMLLA</sequence>
<feature type="region of interest" description="Disordered" evidence="1">
    <location>
        <begin position="249"/>
        <end position="280"/>
    </location>
</feature>
<reference evidence="3 5" key="2">
    <citation type="journal article" date="2014" name="BMC Genomics">
        <title>An improved genome release (version Mt4.0) for the model legume Medicago truncatula.</title>
        <authorList>
            <person name="Tang H."/>
            <person name="Krishnakumar V."/>
            <person name="Bidwell S."/>
            <person name="Rosen B."/>
            <person name="Chan A."/>
            <person name="Zhou S."/>
            <person name="Gentzbittel L."/>
            <person name="Childs K.L."/>
            <person name="Yandell M."/>
            <person name="Gundlach H."/>
            <person name="Mayer K.F."/>
            <person name="Schwartz D.C."/>
            <person name="Town C.D."/>
        </authorList>
    </citation>
    <scope>GENOME REANNOTATION</scope>
    <source>
        <strain evidence="4 5">cv. Jemalong A17</strain>
    </source>
</reference>
<evidence type="ECO:0000313" key="5">
    <source>
        <dbReference type="Proteomes" id="UP000002051"/>
    </source>
</evidence>
<evidence type="ECO:0000313" key="3">
    <source>
        <dbReference type="EMBL" id="AES74039.2"/>
    </source>
</evidence>
<accession>A0A0C3VRP1</accession>
<accession>G7J5B1</accession>
<feature type="transmembrane region" description="Helical" evidence="2">
    <location>
        <begin position="156"/>
        <end position="173"/>
    </location>
</feature>
<feature type="compositionally biased region" description="Basic and acidic residues" evidence="1">
    <location>
        <begin position="12"/>
        <end position="47"/>
    </location>
</feature>
<dbReference type="ExpressionAtlas" id="G7J5B1">
    <property type="expression patterns" value="differential"/>
</dbReference>
<dbReference type="EMBL" id="CM001219">
    <property type="protein sequence ID" value="AES74039.2"/>
    <property type="molecule type" value="Genomic_DNA"/>
</dbReference>
<dbReference type="HOGENOM" id="CLU_730305_0_0_1"/>
<evidence type="ECO:0000256" key="1">
    <source>
        <dbReference type="SAM" id="MobiDB-lite"/>
    </source>
</evidence>
<dbReference type="EnsemblPlants" id="AES74039">
    <property type="protein sequence ID" value="AES74039"/>
    <property type="gene ID" value="MTR_3g114190"/>
</dbReference>
<dbReference type="Proteomes" id="UP000002051">
    <property type="component" value="Chromosome 3"/>
</dbReference>
<evidence type="ECO:0000256" key="2">
    <source>
        <dbReference type="SAM" id="Phobius"/>
    </source>
</evidence>
<reference evidence="3 5" key="1">
    <citation type="journal article" date="2011" name="Nature">
        <title>The Medicago genome provides insight into the evolution of rhizobial symbioses.</title>
        <authorList>
            <person name="Young N.D."/>
            <person name="Debelle F."/>
            <person name="Oldroyd G.E."/>
            <person name="Geurts R."/>
            <person name="Cannon S.B."/>
            <person name="Udvardi M.K."/>
            <person name="Benedito V.A."/>
            <person name="Mayer K.F."/>
            <person name="Gouzy J."/>
            <person name="Schoof H."/>
            <person name="Van de Peer Y."/>
            <person name="Proost S."/>
            <person name="Cook D.R."/>
            <person name="Meyers B.C."/>
            <person name="Spannagl M."/>
            <person name="Cheung F."/>
            <person name="De Mita S."/>
            <person name="Krishnakumar V."/>
            <person name="Gundlach H."/>
            <person name="Zhou S."/>
            <person name="Mudge J."/>
            <person name="Bharti A.K."/>
            <person name="Murray J.D."/>
            <person name="Naoumkina M.A."/>
            <person name="Rosen B."/>
            <person name="Silverstein K.A."/>
            <person name="Tang H."/>
            <person name="Rombauts S."/>
            <person name="Zhao P.X."/>
            <person name="Zhou P."/>
            <person name="Barbe V."/>
            <person name="Bardou P."/>
            <person name="Bechner M."/>
            <person name="Bellec A."/>
            <person name="Berger A."/>
            <person name="Berges H."/>
            <person name="Bidwell S."/>
            <person name="Bisseling T."/>
            <person name="Choisne N."/>
            <person name="Couloux A."/>
            <person name="Denny R."/>
            <person name="Deshpande S."/>
            <person name="Dai X."/>
            <person name="Doyle J.J."/>
            <person name="Dudez A.M."/>
            <person name="Farmer A.D."/>
            <person name="Fouteau S."/>
            <person name="Franken C."/>
            <person name="Gibelin C."/>
            <person name="Gish J."/>
            <person name="Goldstein S."/>
            <person name="Gonzalez A.J."/>
            <person name="Green P.J."/>
            <person name="Hallab A."/>
            <person name="Hartog M."/>
            <person name="Hua A."/>
            <person name="Humphray S.J."/>
            <person name="Jeong D.H."/>
            <person name="Jing Y."/>
            <person name="Jocker A."/>
            <person name="Kenton S.M."/>
            <person name="Kim D.J."/>
            <person name="Klee K."/>
            <person name="Lai H."/>
            <person name="Lang C."/>
            <person name="Lin S."/>
            <person name="Macmil S.L."/>
            <person name="Magdelenat G."/>
            <person name="Matthews L."/>
            <person name="McCorrison J."/>
            <person name="Monaghan E.L."/>
            <person name="Mun J.H."/>
            <person name="Najar F.Z."/>
            <person name="Nicholson C."/>
            <person name="Noirot C."/>
            <person name="O'Bleness M."/>
            <person name="Paule C.R."/>
            <person name="Poulain J."/>
            <person name="Prion F."/>
            <person name="Qin B."/>
            <person name="Qu C."/>
            <person name="Retzel E.F."/>
            <person name="Riddle C."/>
            <person name="Sallet E."/>
            <person name="Samain S."/>
            <person name="Samson N."/>
            <person name="Sanders I."/>
            <person name="Saurat O."/>
            <person name="Scarpelli C."/>
            <person name="Schiex T."/>
            <person name="Segurens B."/>
            <person name="Severin A.J."/>
            <person name="Sherrier D.J."/>
            <person name="Shi R."/>
            <person name="Sims S."/>
            <person name="Singer S.R."/>
            <person name="Sinharoy S."/>
            <person name="Sterck L."/>
            <person name="Viollet A."/>
            <person name="Wang B.B."/>
            <person name="Wang K."/>
            <person name="Wang M."/>
            <person name="Wang X."/>
            <person name="Warfsmann J."/>
            <person name="Weissenbach J."/>
            <person name="White D.D."/>
            <person name="White J.D."/>
            <person name="Wiley G.B."/>
            <person name="Wincker P."/>
            <person name="Xing Y."/>
            <person name="Yang L."/>
            <person name="Yao Z."/>
            <person name="Ying F."/>
            <person name="Zhai J."/>
            <person name="Zhou L."/>
            <person name="Zuber A."/>
            <person name="Denarie J."/>
            <person name="Dixon R.A."/>
            <person name="May G.D."/>
            <person name="Schwartz D.C."/>
            <person name="Rogers J."/>
            <person name="Quetier F."/>
            <person name="Town C.D."/>
            <person name="Roe B.A."/>
        </authorList>
    </citation>
    <scope>NUCLEOTIDE SEQUENCE [LARGE SCALE GENOMIC DNA]</scope>
    <source>
        <strain evidence="3">A17</strain>
        <strain evidence="4 5">cv. Jemalong A17</strain>
    </source>
</reference>
<keyword evidence="2 3" id="KW-0812">Transmembrane</keyword>
<keyword evidence="5" id="KW-1185">Reference proteome</keyword>
<keyword evidence="2" id="KW-1133">Transmembrane helix</keyword>
<organism evidence="3 5">
    <name type="scientific">Medicago truncatula</name>
    <name type="common">Barrel medic</name>
    <name type="synonym">Medicago tribuloides</name>
    <dbReference type="NCBI Taxonomy" id="3880"/>
    <lineage>
        <taxon>Eukaryota</taxon>
        <taxon>Viridiplantae</taxon>
        <taxon>Streptophyta</taxon>
        <taxon>Embryophyta</taxon>
        <taxon>Tracheophyta</taxon>
        <taxon>Spermatophyta</taxon>
        <taxon>Magnoliopsida</taxon>
        <taxon>eudicotyledons</taxon>
        <taxon>Gunneridae</taxon>
        <taxon>Pentapetalae</taxon>
        <taxon>rosids</taxon>
        <taxon>fabids</taxon>
        <taxon>Fabales</taxon>
        <taxon>Fabaceae</taxon>
        <taxon>Papilionoideae</taxon>
        <taxon>50 kb inversion clade</taxon>
        <taxon>NPAAA clade</taxon>
        <taxon>Hologalegina</taxon>
        <taxon>IRL clade</taxon>
        <taxon>Trifolieae</taxon>
        <taxon>Medicago</taxon>
    </lineage>
</organism>
<feature type="compositionally biased region" description="Basic and acidic residues" evidence="1">
    <location>
        <begin position="249"/>
        <end position="277"/>
    </location>
</feature>
<dbReference type="PaxDb" id="3880-AES74039"/>
<feature type="region of interest" description="Disordered" evidence="1">
    <location>
        <begin position="1"/>
        <end position="50"/>
    </location>
</feature>
<dbReference type="AlphaFoldDB" id="G7J5B1"/>
<keyword evidence="2" id="KW-0472">Membrane</keyword>
<protein>
    <submittedName>
        <fullName evidence="3">Transmembrane protein, putative</fullName>
    </submittedName>
</protein>
<evidence type="ECO:0000313" key="4">
    <source>
        <dbReference type="EnsemblPlants" id="AES74039"/>
    </source>
</evidence>
<gene>
    <name evidence="3" type="ordered locus">MTR_3g114190</name>
</gene>
<feature type="compositionally biased region" description="Pro residues" evidence="1">
    <location>
        <begin position="1"/>
        <end position="10"/>
    </location>
</feature>